<proteinExistence type="predicted"/>
<name>A0A3P7MSU6_CYLGO</name>
<accession>A0A3P7MSU6</accession>
<evidence type="ECO:0000313" key="2">
    <source>
        <dbReference type="Proteomes" id="UP000271889"/>
    </source>
</evidence>
<sequence length="97" mass="11116">MLQLMLVGIVEEAVHISPARAKKQQYKCRLGRAGLSEKERNLLAGAVLGYLPKRRPRYDCYLELPALLWIIKVEHYFQYIAAYGPTSSGKEHWVEGK</sequence>
<protein>
    <submittedName>
        <fullName evidence="1">Uncharacterized protein</fullName>
    </submittedName>
</protein>
<evidence type="ECO:0000313" key="1">
    <source>
        <dbReference type="EMBL" id="VDN26057.1"/>
    </source>
</evidence>
<dbReference type="OrthoDB" id="10507813at2759"/>
<organism evidence="1 2">
    <name type="scientific">Cylicostephanus goldi</name>
    <name type="common">Nematode worm</name>
    <dbReference type="NCBI Taxonomy" id="71465"/>
    <lineage>
        <taxon>Eukaryota</taxon>
        <taxon>Metazoa</taxon>
        <taxon>Ecdysozoa</taxon>
        <taxon>Nematoda</taxon>
        <taxon>Chromadorea</taxon>
        <taxon>Rhabditida</taxon>
        <taxon>Rhabditina</taxon>
        <taxon>Rhabditomorpha</taxon>
        <taxon>Strongyloidea</taxon>
        <taxon>Strongylidae</taxon>
        <taxon>Cylicostephanus</taxon>
    </lineage>
</organism>
<dbReference type="EMBL" id="UYRV01110544">
    <property type="protein sequence ID" value="VDN26057.1"/>
    <property type="molecule type" value="Genomic_DNA"/>
</dbReference>
<keyword evidence="2" id="KW-1185">Reference proteome</keyword>
<dbReference type="Proteomes" id="UP000271889">
    <property type="component" value="Unassembled WGS sequence"/>
</dbReference>
<reference evidence="1 2" key="1">
    <citation type="submission" date="2018-11" db="EMBL/GenBank/DDBJ databases">
        <authorList>
            <consortium name="Pathogen Informatics"/>
        </authorList>
    </citation>
    <scope>NUCLEOTIDE SEQUENCE [LARGE SCALE GENOMIC DNA]</scope>
</reference>
<gene>
    <name evidence="1" type="ORF">CGOC_LOCUS10286</name>
</gene>
<dbReference type="AlphaFoldDB" id="A0A3P7MSU6"/>